<feature type="transmembrane region" description="Helical" evidence="7">
    <location>
        <begin position="133"/>
        <end position="157"/>
    </location>
</feature>
<dbReference type="PANTHER" id="PTHR33362">
    <property type="entry name" value="SIALIC ACID TRAP TRANSPORTER PERMEASE PROTEIN SIAT-RELATED"/>
    <property type="match status" value="1"/>
</dbReference>
<sequence length="426" mass="45714">MQFVAIYVFFTLVIVGIPIAISLGLAGVLAAWLSDFPLVMIPTRFFTSLDNFALLAAPFYILAGEFMNRGGITNTLIEFSAKITKGIRGGTAYANVLSSLLFAGISGTAIADTAALGQIFIKGMPKEGYKKTFAAAVTVASSMIGPIIPPSVIMIVYASVAQVSIIKLFLAGMIPGLILAVACFIVIYIYGLMGKLPDGKGIQFEKTKSNRTIIIESLLVFSIPVFIVAGTLSGAFTATEAGGIACLYSYILARFIFKSIKDKESFEALKAAIRTTSSLYLVIAGASVISYVLTLTGVFAEIQGFIEFFSDTPEYYLIFITVMLLIVGFFLEPGVQALLLVPVTLPISRMLGIDDMQFAMVFLLSGTLSLMTPPVGICLFVSCQIGDIPVLKMFKAILPFLIAEAFSIGLIIYFPVLSTYIPSMVN</sequence>
<proteinExistence type="inferred from homology"/>
<evidence type="ECO:0000313" key="10">
    <source>
        <dbReference type="Proteomes" id="UP000018211"/>
    </source>
</evidence>
<feature type="transmembrane region" description="Helical" evidence="7">
    <location>
        <begin position="169"/>
        <end position="192"/>
    </location>
</feature>
<keyword evidence="2" id="KW-1003">Cell membrane</keyword>
<dbReference type="Proteomes" id="UP000018211">
    <property type="component" value="Unassembled WGS sequence"/>
</dbReference>
<comment type="function">
    <text evidence="7">Part of the tripartite ATP-independent periplasmic (TRAP) transport system.</text>
</comment>
<evidence type="ECO:0000256" key="7">
    <source>
        <dbReference type="RuleBase" id="RU369079"/>
    </source>
</evidence>
<keyword evidence="6 7" id="KW-0472">Membrane</keyword>
<dbReference type="GO" id="GO:0022857">
    <property type="term" value="F:transmembrane transporter activity"/>
    <property type="evidence" value="ECO:0007669"/>
    <property type="project" value="UniProtKB-UniRule"/>
</dbReference>
<dbReference type="EMBL" id="CAOF01000199">
    <property type="protein sequence ID" value="CCO50203.1"/>
    <property type="molecule type" value="Genomic_DNA"/>
</dbReference>
<name>A0AAV2W1H4_9VIBR</name>
<protein>
    <recommendedName>
        <fullName evidence="7">TRAP transporter large permease protein</fullName>
    </recommendedName>
</protein>
<dbReference type="NCBIfam" id="TIGR00786">
    <property type="entry name" value="dctM"/>
    <property type="match status" value="1"/>
</dbReference>
<comment type="caution">
    <text evidence="7">Lacks conserved residue(s) required for the propagation of feature annotation.</text>
</comment>
<feature type="domain" description="TRAP C4-dicarboxylate transport system permease DctM subunit" evidence="8">
    <location>
        <begin position="6"/>
        <end position="416"/>
    </location>
</feature>
<keyword evidence="3 7" id="KW-0997">Cell inner membrane</keyword>
<evidence type="ECO:0000256" key="1">
    <source>
        <dbReference type="ARBA" id="ARBA00004429"/>
    </source>
</evidence>
<comment type="similarity">
    <text evidence="7">Belongs to the TRAP transporter large permease family.</text>
</comment>
<keyword evidence="4 7" id="KW-0812">Transmembrane</keyword>
<accession>A0AAV2W1H4</accession>
<dbReference type="PANTHER" id="PTHR33362:SF2">
    <property type="entry name" value="TRAP TRANSPORTER LARGE PERMEASE PROTEIN"/>
    <property type="match status" value="1"/>
</dbReference>
<evidence type="ECO:0000259" key="8">
    <source>
        <dbReference type="Pfam" id="PF06808"/>
    </source>
</evidence>
<dbReference type="GO" id="GO:0005886">
    <property type="term" value="C:plasma membrane"/>
    <property type="evidence" value="ECO:0007669"/>
    <property type="project" value="UniProtKB-SubCell"/>
</dbReference>
<feature type="transmembrane region" description="Helical" evidence="7">
    <location>
        <begin position="315"/>
        <end position="341"/>
    </location>
</feature>
<comment type="subcellular location">
    <subcellularLocation>
        <location evidence="1 7">Cell inner membrane</location>
        <topology evidence="1 7">Multi-pass membrane protein</topology>
    </subcellularLocation>
</comment>
<feature type="transmembrane region" description="Helical" evidence="7">
    <location>
        <begin position="278"/>
        <end position="300"/>
    </location>
</feature>
<dbReference type="RefSeq" id="WP_022614073.1">
    <property type="nucleotide sequence ID" value="NZ_LK391966.1"/>
</dbReference>
<comment type="caution">
    <text evidence="9">The sequence shown here is derived from an EMBL/GenBank/DDBJ whole genome shotgun (WGS) entry which is preliminary data.</text>
</comment>
<evidence type="ECO:0000256" key="5">
    <source>
        <dbReference type="ARBA" id="ARBA00022989"/>
    </source>
</evidence>
<evidence type="ECO:0000256" key="2">
    <source>
        <dbReference type="ARBA" id="ARBA00022475"/>
    </source>
</evidence>
<evidence type="ECO:0000256" key="6">
    <source>
        <dbReference type="ARBA" id="ARBA00023136"/>
    </source>
</evidence>
<evidence type="ECO:0000256" key="4">
    <source>
        <dbReference type="ARBA" id="ARBA00022692"/>
    </source>
</evidence>
<comment type="subunit">
    <text evidence="7">The complex comprises the extracytoplasmic solute receptor protein and the two transmembrane proteins.</text>
</comment>
<feature type="transmembrane region" description="Helical" evidence="7">
    <location>
        <begin position="6"/>
        <end position="33"/>
    </location>
</feature>
<dbReference type="InterPro" id="IPR010656">
    <property type="entry name" value="DctM"/>
</dbReference>
<evidence type="ECO:0000256" key="3">
    <source>
        <dbReference type="ARBA" id="ARBA00022519"/>
    </source>
</evidence>
<organism evidence="9 10">
    <name type="scientific">Vibrio nigripulchritudo SOn1</name>
    <dbReference type="NCBI Taxonomy" id="1238450"/>
    <lineage>
        <taxon>Bacteria</taxon>
        <taxon>Pseudomonadati</taxon>
        <taxon>Pseudomonadota</taxon>
        <taxon>Gammaproteobacteria</taxon>
        <taxon>Vibrionales</taxon>
        <taxon>Vibrionaceae</taxon>
        <taxon>Vibrio</taxon>
    </lineage>
</organism>
<feature type="transmembrane region" description="Helical" evidence="7">
    <location>
        <begin position="361"/>
        <end position="382"/>
    </location>
</feature>
<dbReference type="PIRSF" id="PIRSF006066">
    <property type="entry name" value="HI0050"/>
    <property type="match status" value="1"/>
</dbReference>
<feature type="transmembrane region" description="Helical" evidence="7">
    <location>
        <begin position="241"/>
        <end position="257"/>
    </location>
</feature>
<evidence type="ECO:0000313" key="9">
    <source>
        <dbReference type="EMBL" id="CCO50203.1"/>
    </source>
</evidence>
<keyword evidence="7" id="KW-0813">Transport</keyword>
<dbReference type="AlphaFoldDB" id="A0AAV2W1H4"/>
<keyword evidence="5 7" id="KW-1133">Transmembrane helix</keyword>
<feature type="transmembrane region" description="Helical" evidence="7">
    <location>
        <begin position="394"/>
        <end position="416"/>
    </location>
</feature>
<gene>
    <name evidence="9" type="ORF">VIBNISOn1_p0040</name>
</gene>
<feature type="transmembrane region" description="Helical" evidence="7">
    <location>
        <begin position="100"/>
        <end position="121"/>
    </location>
</feature>
<reference evidence="9 10" key="1">
    <citation type="journal article" date="2013" name="ISME J.">
        <title>Comparative genomics of pathogenic lineages of Vibrio nigripulchritudo identifies virulence-associated traits.</title>
        <authorList>
            <person name="Goudenege D."/>
            <person name="Labreuche Y."/>
            <person name="Krin E."/>
            <person name="Ansquer D."/>
            <person name="Mangenot S."/>
            <person name="Calteau A."/>
            <person name="Medigue C."/>
            <person name="Mazel D."/>
            <person name="Polz M.F."/>
            <person name="Le Roux F."/>
        </authorList>
    </citation>
    <scope>NUCLEOTIDE SEQUENCE [LARGE SCALE GENOMIC DNA]</scope>
    <source>
        <strain evidence="9 10">SOn1</strain>
    </source>
</reference>
<dbReference type="Pfam" id="PF06808">
    <property type="entry name" value="DctM"/>
    <property type="match status" value="1"/>
</dbReference>
<feature type="transmembrane region" description="Helical" evidence="7">
    <location>
        <begin position="213"/>
        <end position="235"/>
    </location>
</feature>
<dbReference type="InterPro" id="IPR004681">
    <property type="entry name" value="TRAP_DctM"/>
</dbReference>